<evidence type="ECO:0000256" key="4">
    <source>
        <dbReference type="ARBA" id="ARBA00022540"/>
    </source>
</evidence>
<dbReference type="GO" id="GO:0005085">
    <property type="term" value="F:guanyl-nucleotide exchange factor activity"/>
    <property type="evidence" value="ECO:0007669"/>
    <property type="project" value="TreeGrafter"/>
</dbReference>
<comment type="similarity">
    <text evidence="2 10">Belongs to the eIF-2B alpha/beta/delta subunits family.</text>
</comment>
<comment type="subcellular location">
    <subcellularLocation>
        <location evidence="1">Cytoplasm</location>
        <location evidence="1">Cytosol</location>
    </subcellularLocation>
</comment>
<organism evidence="12 13">
    <name type="scientific">Peromyscus maniculatus bairdii</name>
    <name type="common">Prairie deer mouse</name>
    <dbReference type="NCBI Taxonomy" id="230844"/>
    <lineage>
        <taxon>Eukaryota</taxon>
        <taxon>Metazoa</taxon>
        <taxon>Chordata</taxon>
        <taxon>Craniata</taxon>
        <taxon>Vertebrata</taxon>
        <taxon>Euteleostomi</taxon>
        <taxon>Mammalia</taxon>
        <taxon>Eutheria</taxon>
        <taxon>Euarchontoglires</taxon>
        <taxon>Glires</taxon>
        <taxon>Rodentia</taxon>
        <taxon>Myomorpha</taxon>
        <taxon>Muroidea</taxon>
        <taxon>Cricetidae</taxon>
        <taxon>Neotominae</taxon>
        <taxon>Peromyscus</taxon>
    </lineage>
</organism>
<comment type="function">
    <text evidence="6">Acts as a component of the translation initiation factor 2B (eIF2B) complex, which catalyzes the exchange of GDP for GTP on eukaryotic initiation factor 2 (eIF2) gamma subunit. Its guanine nucleotide exchange factor activity is repressed when bound to eIF2 complex phosphorylated on the alpha subunit, thereby limiting the amount of methionyl-initiator methionine tRNA available to the ribosome and consequently global translation is repressed.</text>
</comment>
<dbReference type="PANTHER" id="PTHR45859:SF1">
    <property type="entry name" value="TRANSLATION INITIATION FACTOR EIF-2B SUBUNIT BETA"/>
    <property type="match status" value="1"/>
</dbReference>
<keyword evidence="4" id="KW-0396">Initiation factor</keyword>
<evidence type="ECO:0000256" key="1">
    <source>
        <dbReference type="ARBA" id="ARBA00004514"/>
    </source>
</evidence>
<dbReference type="Pfam" id="PF01008">
    <property type="entry name" value="IF-2B"/>
    <property type="match status" value="1"/>
</dbReference>
<evidence type="ECO:0000256" key="5">
    <source>
        <dbReference type="ARBA" id="ARBA00022917"/>
    </source>
</evidence>
<dbReference type="Proteomes" id="UP000694547">
    <property type="component" value="Chromosome 4"/>
</dbReference>
<comment type="subunit">
    <text evidence="9">Component of the translation initiation factor 2B (eIF2B) complex which is a heterodecamer of two sets of five different subunits: alpha, beta, gamma, delta and epsilon. Subunits alpha, beta and delta comprise a regulatory subcomplex and subunits epsilon and gamma comprise a catalytic subcomplex. Within the complex, the hexameric regulatory complex resides at the center, with the two heterodimeric catalytic subcomplexes bound on opposite sides.</text>
</comment>
<reference evidence="12 13" key="1">
    <citation type="submission" date="2018-10" db="EMBL/GenBank/DDBJ databases">
        <title>Improved assembly of the deer mouse Peromyscus maniculatus genome.</title>
        <authorList>
            <person name="Lassance J.-M."/>
            <person name="Hoekstra H.E."/>
        </authorList>
    </citation>
    <scope>NUCLEOTIDE SEQUENCE [LARGE SCALE GENOMIC DNA]</scope>
</reference>
<reference evidence="12" key="3">
    <citation type="submission" date="2025-09" db="UniProtKB">
        <authorList>
            <consortium name="Ensembl"/>
        </authorList>
    </citation>
    <scope>IDENTIFICATION</scope>
</reference>
<dbReference type="AlphaFoldDB" id="A0A8C8W3T9"/>
<dbReference type="InterPro" id="IPR037171">
    <property type="entry name" value="NagB/RpiA_transferase-like"/>
</dbReference>
<dbReference type="GO" id="GO:0003743">
    <property type="term" value="F:translation initiation factor activity"/>
    <property type="evidence" value="ECO:0007669"/>
    <property type="project" value="UniProtKB-KW"/>
</dbReference>
<keyword evidence="13" id="KW-1185">Reference proteome</keyword>
<keyword evidence="5" id="KW-0648">Protein biosynthesis</keyword>
<evidence type="ECO:0000256" key="11">
    <source>
        <dbReference type="SAM" id="MobiDB-lite"/>
    </source>
</evidence>
<dbReference type="Gene3D" id="3.40.50.10470">
    <property type="entry name" value="Translation initiation factor eif-2b, domain 2"/>
    <property type="match status" value="1"/>
</dbReference>
<name>A0A8C8W3T9_PERMB</name>
<evidence type="ECO:0000256" key="10">
    <source>
        <dbReference type="RuleBase" id="RU003814"/>
    </source>
</evidence>
<feature type="region of interest" description="Disordered" evidence="11">
    <location>
        <begin position="1"/>
        <end position="76"/>
    </location>
</feature>
<dbReference type="GO" id="GO:0005829">
    <property type="term" value="C:cytosol"/>
    <property type="evidence" value="ECO:0007669"/>
    <property type="project" value="UniProtKB-SubCell"/>
</dbReference>
<dbReference type="InterPro" id="IPR051855">
    <property type="entry name" value="eIF2B_beta_subunit"/>
</dbReference>
<evidence type="ECO:0000256" key="8">
    <source>
        <dbReference type="ARBA" id="ARBA00044228"/>
    </source>
</evidence>
<evidence type="ECO:0000313" key="13">
    <source>
        <dbReference type="Proteomes" id="UP000694547"/>
    </source>
</evidence>
<feature type="compositionally biased region" description="Basic and acidic residues" evidence="11">
    <location>
        <begin position="53"/>
        <end position="67"/>
    </location>
</feature>
<sequence>MPGAPAKGSEFPRKIEGFMETLKQGGRQRSSEHKSQDPLEAAAPVHSGPPLEQGRRADRVDPREGRKMTTTQPSETTVENMVRRVLKILQEDDGRLHPHSDENDQPESLHKFLTSRSLREDFSFHYAPLNSNIIEAINELLVELEGTTENIAVEHIHSNKVIMTLGFSRTVEAFLKEAARKRKFRVIVAKYAPFQEQILRHCSLTFFSLVLCFCVPI</sequence>
<dbReference type="PANTHER" id="PTHR45859">
    <property type="entry name" value="TRANSLATION INITIATION FACTOR EIF-2B SUBUNIT BETA"/>
    <property type="match status" value="1"/>
</dbReference>
<keyword evidence="3" id="KW-0963">Cytoplasm</keyword>
<evidence type="ECO:0000256" key="3">
    <source>
        <dbReference type="ARBA" id="ARBA00022490"/>
    </source>
</evidence>
<evidence type="ECO:0000256" key="9">
    <source>
        <dbReference type="ARBA" id="ARBA00046432"/>
    </source>
</evidence>
<proteinExistence type="inferred from homology"/>
<evidence type="ECO:0000313" key="12">
    <source>
        <dbReference type="Ensembl" id="ENSPEMP00000034883.1"/>
    </source>
</evidence>
<accession>A0A8C8W3T9</accession>
<dbReference type="GeneTree" id="ENSGT00550000074908"/>
<dbReference type="SUPFAM" id="SSF100950">
    <property type="entry name" value="NagB/RpiA/CoA transferase-like"/>
    <property type="match status" value="1"/>
</dbReference>
<evidence type="ECO:0000256" key="6">
    <source>
        <dbReference type="ARBA" id="ARBA00043898"/>
    </source>
</evidence>
<dbReference type="Ensembl" id="ENSPEMT00000042253.1">
    <property type="protein sequence ID" value="ENSPEMP00000034883.1"/>
    <property type="gene ID" value="ENSPEMG00000028280.1"/>
</dbReference>
<evidence type="ECO:0000256" key="2">
    <source>
        <dbReference type="ARBA" id="ARBA00007251"/>
    </source>
</evidence>
<reference evidence="12" key="2">
    <citation type="submission" date="2025-08" db="UniProtKB">
        <authorList>
            <consortium name="Ensembl"/>
        </authorList>
    </citation>
    <scope>IDENTIFICATION</scope>
</reference>
<dbReference type="GO" id="GO:0005851">
    <property type="term" value="C:eukaryotic translation initiation factor 2B complex"/>
    <property type="evidence" value="ECO:0007669"/>
    <property type="project" value="TreeGrafter"/>
</dbReference>
<evidence type="ECO:0000256" key="7">
    <source>
        <dbReference type="ARBA" id="ARBA00044122"/>
    </source>
</evidence>
<dbReference type="InterPro" id="IPR042529">
    <property type="entry name" value="IF_2B-like_C"/>
</dbReference>
<dbReference type="InterPro" id="IPR000649">
    <property type="entry name" value="IF-2B-related"/>
</dbReference>
<protein>
    <recommendedName>
        <fullName evidence="7">Translation initiation factor eIF2B subunit beta</fullName>
    </recommendedName>
    <alternativeName>
        <fullName evidence="8">eIF2B GDP-GTP exchange factor subunit beta</fullName>
    </alternativeName>
</protein>